<reference evidence="1" key="1">
    <citation type="submission" date="2014-11" db="EMBL/GenBank/DDBJ databases">
        <authorList>
            <person name="Amaro Gonzalez C."/>
        </authorList>
    </citation>
    <scope>NUCLEOTIDE SEQUENCE</scope>
</reference>
<proteinExistence type="predicted"/>
<name>A0A0E9XY82_ANGAN</name>
<dbReference type="EMBL" id="GBXM01001792">
    <property type="protein sequence ID" value="JAI06786.1"/>
    <property type="molecule type" value="Transcribed_RNA"/>
</dbReference>
<reference evidence="1" key="2">
    <citation type="journal article" date="2015" name="Fish Shellfish Immunol.">
        <title>Early steps in the European eel (Anguilla anguilla)-Vibrio vulnificus interaction in the gills: Role of the RtxA13 toxin.</title>
        <authorList>
            <person name="Callol A."/>
            <person name="Pajuelo D."/>
            <person name="Ebbesson L."/>
            <person name="Teles M."/>
            <person name="MacKenzie S."/>
            <person name="Amaro C."/>
        </authorList>
    </citation>
    <scope>NUCLEOTIDE SEQUENCE</scope>
</reference>
<accession>A0A0E9XY82</accession>
<protein>
    <submittedName>
        <fullName evidence="1">Uncharacterized protein</fullName>
    </submittedName>
</protein>
<evidence type="ECO:0000313" key="1">
    <source>
        <dbReference type="EMBL" id="JAI06786.1"/>
    </source>
</evidence>
<dbReference type="AlphaFoldDB" id="A0A0E9XY82"/>
<sequence length="54" mass="6247">MPSAQLYKLLLLQNGTKYNTTNWLLTTDLSLCKYRPITNSNQFKQNEHAIFTGI</sequence>
<organism evidence="1">
    <name type="scientific">Anguilla anguilla</name>
    <name type="common">European freshwater eel</name>
    <name type="synonym">Muraena anguilla</name>
    <dbReference type="NCBI Taxonomy" id="7936"/>
    <lineage>
        <taxon>Eukaryota</taxon>
        <taxon>Metazoa</taxon>
        <taxon>Chordata</taxon>
        <taxon>Craniata</taxon>
        <taxon>Vertebrata</taxon>
        <taxon>Euteleostomi</taxon>
        <taxon>Actinopterygii</taxon>
        <taxon>Neopterygii</taxon>
        <taxon>Teleostei</taxon>
        <taxon>Anguilliformes</taxon>
        <taxon>Anguillidae</taxon>
        <taxon>Anguilla</taxon>
    </lineage>
</organism>